<evidence type="ECO:0000256" key="1">
    <source>
        <dbReference type="ARBA" id="ARBA00005079"/>
    </source>
</evidence>
<name>A0A7J6L1U3_PEROL</name>
<keyword evidence="9 11" id="KW-0456">Lyase</keyword>
<reference evidence="13 14" key="1">
    <citation type="submission" date="2020-04" db="EMBL/GenBank/DDBJ databases">
        <title>Perkinsus olseni comparative genomics.</title>
        <authorList>
            <person name="Bogema D.R."/>
        </authorList>
    </citation>
    <scope>NUCLEOTIDE SEQUENCE [LARGE SCALE GENOMIC DNA]</scope>
    <source>
        <strain evidence="13">ATCC PRA-31</strain>
    </source>
</reference>
<evidence type="ECO:0000256" key="11">
    <source>
        <dbReference type="RuleBase" id="RU366045"/>
    </source>
</evidence>
<dbReference type="GO" id="GO:0016787">
    <property type="term" value="F:hydrolase activity"/>
    <property type="evidence" value="ECO:0007669"/>
    <property type="project" value="InterPro"/>
</dbReference>
<comment type="similarity">
    <text evidence="2">Belongs to the metallo-dependent hydrolases superfamily. ACMSD family.</text>
</comment>
<dbReference type="GO" id="GO:0005829">
    <property type="term" value="C:cytosol"/>
    <property type="evidence" value="ECO:0007669"/>
    <property type="project" value="TreeGrafter"/>
</dbReference>
<evidence type="ECO:0000259" key="12">
    <source>
        <dbReference type="Pfam" id="PF04909"/>
    </source>
</evidence>
<sequence>MSIDSHPAFTTRLAAAVDDDAHSPSSGQHGGRQDLPKIDIHTHILPREWPSIGGFDLRLVDLPQDDELGRKAGFIKRMEWGDGKLFRKVKPNCIDPDVIMKECDSWGVHVQTVCTVPVLFNYHLDPTSGVQWSRFINDSLAEQVKLHPRRMVALGTLPLQHPQEAAKEMKRAVLEKGMRGFQIGSHINSWRPCSGGTGSVENIMLNDERLMPIWQTARSLDVGIFVHPWDMEWCWQGYWLPWLVGMPAEVSLAMCSVMLGGIIDKIPDLKVMFAHGGGSVPGTLGRIEWGWRCRPDLVAKDSKLNPRDAVRKLYVDSICHDQRMLQIIIDMFGADRVALGSDYPFPLGEVPSIAPVTGEILNTYPGQLLETSPHLSHQV</sequence>
<comment type="caution">
    <text evidence="13">The sequence shown here is derived from an EMBL/GenBank/DDBJ whole genome shotgun (WGS) entry which is preliminary data.</text>
</comment>
<dbReference type="EC" id="4.1.1.45" evidence="4"/>
<dbReference type="InterPro" id="IPR032466">
    <property type="entry name" value="Metal_Hydrolase"/>
</dbReference>
<evidence type="ECO:0000313" key="14">
    <source>
        <dbReference type="Proteomes" id="UP000572268"/>
    </source>
</evidence>
<evidence type="ECO:0000256" key="4">
    <source>
        <dbReference type="ARBA" id="ARBA00012365"/>
    </source>
</evidence>
<accession>A0A7J6L1U3</accession>
<evidence type="ECO:0000256" key="7">
    <source>
        <dbReference type="ARBA" id="ARBA00022793"/>
    </source>
</evidence>
<dbReference type="InterPro" id="IPR032465">
    <property type="entry name" value="ACMSD"/>
</dbReference>
<dbReference type="Pfam" id="PF04909">
    <property type="entry name" value="Amidohydro_2"/>
    <property type="match status" value="1"/>
</dbReference>
<dbReference type="Proteomes" id="UP000572268">
    <property type="component" value="Unassembled WGS sequence"/>
</dbReference>
<keyword evidence="7 11" id="KW-0210">Decarboxylase</keyword>
<dbReference type="SUPFAM" id="SSF51556">
    <property type="entry name" value="Metallo-dependent hydrolases"/>
    <property type="match status" value="1"/>
</dbReference>
<keyword evidence="8" id="KW-0862">Zinc</keyword>
<evidence type="ECO:0000256" key="3">
    <source>
        <dbReference type="ARBA" id="ARBA00011245"/>
    </source>
</evidence>
<gene>
    <name evidence="13" type="ORF">FOL46_009213</name>
</gene>
<comment type="subunit">
    <text evidence="3">Monomer.</text>
</comment>
<proteinExistence type="inferred from homology"/>
<dbReference type="GO" id="GO:0019748">
    <property type="term" value="P:secondary metabolic process"/>
    <property type="evidence" value="ECO:0007669"/>
    <property type="project" value="TreeGrafter"/>
</dbReference>
<dbReference type="AlphaFoldDB" id="A0A7J6L1U3"/>
<evidence type="ECO:0000256" key="6">
    <source>
        <dbReference type="ARBA" id="ARBA00022723"/>
    </source>
</evidence>
<evidence type="ECO:0000256" key="10">
    <source>
        <dbReference type="ARBA" id="ARBA00031120"/>
    </source>
</evidence>
<dbReference type="InterPro" id="IPR006680">
    <property type="entry name" value="Amidohydro-rel"/>
</dbReference>
<evidence type="ECO:0000256" key="9">
    <source>
        <dbReference type="ARBA" id="ARBA00023239"/>
    </source>
</evidence>
<dbReference type="PANTHER" id="PTHR21240">
    <property type="entry name" value="2-AMINO-3-CARBOXYLMUCONATE-6-SEMIALDEHYDE DECARBOXYLASE"/>
    <property type="match status" value="1"/>
</dbReference>
<dbReference type="GO" id="GO:0046872">
    <property type="term" value="F:metal ion binding"/>
    <property type="evidence" value="ECO:0007669"/>
    <property type="project" value="UniProtKB-KW"/>
</dbReference>
<evidence type="ECO:0000256" key="8">
    <source>
        <dbReference type="ARBA" id="ARBA00022833"/>
    </source>
</evidence>
<dbReference type="GO" id="GO:0001760">
    <property type="term" value="F:aminocarboxymuconate-semialdehyde decarboxylase activity"/>
    <property type="evidence" value="ECO:0007669"/>
    <property type="project" value="UniProtKB-EC"/>
</dbReference>
<keyword evidence="6" id="KW-0479">Metal-binding</keyword>
<dbReference type="PANTHER" id="PTHR21240:SF27">
    <property type="entry name" value="2-AMINO-3-CARBOXYMUCONATE-6-SEMIALDEHYDE DECARBOXYLASE"/>
    <property type="match status" value="1"/>
</dbReference>
<protein>
    <recommendedName>
        <fullName evidence="5">2-amino-3-carboxymuconate-6-semialdehyde decarboxylase</fullName>
        <ecNumber evidence="4">4.1.1.45</ecNumber>
    </recommendedName>
    <alternativeName>
        <fullName evidence="10">Picolinate carboxylase</fullName>
    </alternativeName>
</protein>
<evidence type="ECO:0000256" key="2">
    <source>
        <dbReference type="ARBA" id="ARBA00005871"/>
    </source>
</evidence>
<dbReference type="EMBL" id="JABANN010000813">
    <property type="protein sequence ID" value="KAF4653400.1"/>
    <property type="molecule type" value="Genomic_DNA"/>
</dbReference>
<dbReference type="Gene3D" id="3.20.20.140">
    <property type="entry name" value="Metal-dependent hydrolases"/>
    <property type="match status" value="1"/>
</dbReference>
<comment type="pathway">
    <text evidence="1">Secondary metabolite metabolism; quinolate metabolism.</text>
</comment>
<evidence type="ECO:0000313" key="13">
    <source>
        <dbReference type="EMBL" id="KAF4653400.1"/>
    </source>
</evidence>
<organism evidence="13 14">
    <name type="scientific">Perkinsus olseni</name>
    <name type="common">Perkinsus atlanticus</name>
    <dbReference type="NCBI Taxonomy" id="32597"/>
    <lineage>
        <taxon>Eukaryota</taxon>
        <taxon>Sar</taxon>
        <taxon>Alveolata</taxon>
        <taxon>Perkinsozoa</taxon>
        <taxon>Perkinsea</taxon>
        <taxon>Perkinsida</taxon>
        <taxon>Perkinsidae</taxon>
        <taxon>Perkinsus</taxon>
    </lineage>
</organism>
<feature type="domain" description="Amidohydrolase-related" evidence="12">
    <location>
        <begin position="38"/>
        <end position="349"/>
    </location>
</feature>
<evidence type="ECO:0000256" key="5">
    <source>
        <dbReference type="ARBA" id="ARBA00021214"/>
    </source>
</evidence>